<dbReference type="GO" id="GO:0009306">
    <property type="term" value="P:protein secretion"/>
    <property type="evidence" value="ECO:0007669"/>
    <property type="project" value="InterPro"/>
</dbReference>
<dbReference type="InterPro" id="IPR024242">
    <property type="entry name" value="NCE101"/>
</dbReference>
<reference evidence="1 2" key="1">
    <citation type="submission" date="2013-03" db="EMBL/GenBank/DDBJ databases">
        <title>The Genome Sequence of Capronia epimyces CBS 606.96.</title>
        <authorList>
            <consortium name="The Broad Institute Genomics Platform"/>
            <person name="Cuomo C."/>
            <person name="de Hoog S."/>
            <person name="Gorbushina A."/>
            <person name="Walker B."/>
            <person name="Young S.K."/>
            <person name="Zeng Q."/>
            <person name="Gargeya S."/>
            <person name="Fitzgerald M."/>
            <person name="Haas B."/>
            <person name="Abouelleil A."/>
            <person name="Allen A.W."/>
            <person name="Alvarado L."/>
            <person name="Arachchi H.M."/>
            <person name="Berlin A.M."/>
            <person name="Chapman S.B."/>
            <person name="Gainer-Dewar J."/>
            <person name="Goldberg J."/>
            <person name="Griggs A."/>
            <person name="Gujja S."/>
            <person name="Hansen M."/>
            <person name="Howarth C."/>
            <person name="Imamovic A."/>
            <person name="Ireland A."/>
            <person name="Larimer J."/>
            <person name="McCowan C."/>
            <person name="Murphy C."/>
            <person name="Pearson M."/>
            <person name="Poon T.W."/>
            <person name="Priest M."/>
            <person name="Roberts A."/>
            <person name="Saif S."/>
            <person name="Shea T."/>
            <person name="Sisk P."/>
            <person name="Sykes S."/>
            <person name="Wortman J."/>
            <person name="Nusbaum C."/>
            <person name="Birren B."/>
        </authorList>
    </citation>
    <scope>NUCLEOTIDE SEQUENCE [LARGE SCALE GENOMIC DNA]</scope>
    <source>
        <strain evidence="1 2">CBS 606.96</strain>
    </source>
</reference>
<dbReference type="RefSeq" id="XP_007736648.1">
    <property type="nucleotide sequence ID" value="XM_007738458.1"/>
</dbReference>
<accession>W9YCL0</accession>
<dbReference type="Pfam" id="PF11654">
    <property type="entry name" value="NCE101"/>
    <property type="match status" value="1"/>
</dbReference>
<evidence type="ECO:0000313" key="1">
    <source>
        <dbReference type="EMBL" id="EXJ80074.1"/>
    </source>
</evidence>
<protein>
    <submittedName>
        <fullName evidence="1">Uncharacterized protein</fullName>
    </submittedName>
</protein>
<dbReference type="AlphaFoldDB" id="W9YCL0"/>
<proteinExistence type="predicted"/>
<dbReference type="EMBL" id="AMGY01000007">
    <property type="protein sequence ID" value="EXJ80074.1"/>
    <property type="molecule type" value="Genomic_DNA"/>
</dbReference>
<feature type="non-terminal residue" evidence="1">
    <location>
        <position position="1"/>
    </location>
</feature>
<gene>
    <name evidence="1" type="ORF">A1O3_08360</name>
</gene>
<dbReference type="GeneID" id="19172448"/>
<dbReference type="Proteomes" id="UP000019478">
    <property type="component" value="Unassembled WGS sequence"/>
</dbReference>
<keyword evidence="2" id="KW-1185">Reference proteome</keyword>
<sequence length="74" mass="8549">PALVAYPRRVNIAYDFRFIDPVFAVCVGLSAAAVRIRREQREKYPDQDSSLPALWQKGVSMTRRYFRDEAKTGK</sequence>
<comment type="caution">
    <text evidence="1">The sequence shown here is derived from an EMBL/GenBank/DDBJ whole genome shotgun (WGS) entry which is preliminary data.</text>
</comment>
<dbReference type="STRING" id="1182542.W9YCL0"/>
<dbReference type="OrthoDB" id="2155101at2759"/>
<organism evidence="1 2">
    <name type="scientific">Capronia epimyces CBS 606.96</name>
    <dbReference type="NCBI Taxonomy" id="1182542"/>
    <lineage>
        <taxon>Eukaryota</taxon>
        <taxon>Fungi</taxon>
        <taxon>Dikarya</taxon>
        <taxon>Ascomycota</taxon>
        <taxon>Pezizomycotina</taxon>
        <taxon>Eurotiomycetes</taxon>
        <taxon>Chaetothyriomycetidae</taxon>
        <taxon>Chaetothyriales</taxon>
        <taxon>Herpotrichiellaceae</taxon>
        <taxon>Capronia</taxon>
    </lineage>
</organism>
<name>W9YCL0_9EURO</name>
<evidence type="ECO:0000313" key="2">
    <source>
        <dbReference type="Proteomes" id="UP000019478"/>
    </source>
</evidence>
<dbReference type="HOGENOM" id="CLU_2694421_0_0_1"/>